<organism evidence="3 4">
    <name type="scientific">Saliphagus infecundisoli</name>
    <dbReference type="NCBI Taxonomy" id="1849069"/>
    <lineage>
        <taxon>Archaea</taxon>
        <taxon>Methanobacteriati</taxon>
        <taxon>Methanobacteriota</taxon>
        <taxon>Stenosarchaea group</taxon>
        <taxon>Halobacteria</taxon>
        <taxon>Halobacteriales</taxon>
        <taxon>Natrialbaceae</taxon>
        <taxon>Saliphagus</taxon>
    </lineage>
</organism>
<proteinExistence type="predicted"/>
<evidence type="ECO:0000313" key="4">
    <source>
        <dbReference type="Proteomes" id="UP001595925"/>
    </source>
</evidence>
<dbReference type="RefSeq" id="WP_224828326.1">
    <property type="nucleotide sequence ID" value="NZ_JAIVEF010000005.1"/>
</dbReference>
<accession>A0ABD5QDQ7</accession>
<name>A0ABD5QDQ7_9EURY</name>
<dbReference type="AlphaFoldDB" id="A0ABD5QDQ7"/>
<feature type="transmembrane region" description="Helical" evidence="2">
    <location>
        <begin position="55"/>
        <end position="75"/>
    </location>
</feature>
<keyword evidence="4" id="KW-1185">Reference proteome</keyword>
<protein>
    <submittedName>
        <fullName evidence="3">Uncharacterized protein</fullName>
    </submittedName>
</protein>
<dbReference type="Proteomes" id="UP001595925">
    <property type="component" value="Unassembled WGS sequence"/>
</dbReference>
<comment type="caution">
    <text evidence="3">The sequence shown here is derived from an EMBL/GenBank/DDBJ whole genome shotgun (WGS) entry which is preliminary data.</text>
</comment>
<feature type="transmembrane region" description="Helical" evidence="2">
    <location>
        <begin position="30"/>
        <end position="49"/>
    </location>
</feature>
<evidence type="ECO:0000313" key="3">
    <source>
        <dbReference type="EMBL" id="MFC4987808.1"/>
    </source>
</evidence>
<feature type="region of interest" description="Disordered" evidence="1">
    <location>
        <begin position="1"/>
        <end position="20"/>
    </location>
</feature>
<keyword evidence="2" id="KW-0472">Membrane</keyword>
<evidence type="ECO:0000256" key="2">
    <source>
        <dbReference type="SAM" id="Phobius"/>
    </source>
</evidence>
<keyword evidence="2" id="KW-1133">Transmembrane helix</keyword>
<gene>
    <name evidence="3" type="ORF">ACFPFO_08525</name>
</gene>
<evidence type="ECO:0000256" key="1">
    <source>
        <dbReference type="SAM" id="MobiDB-lite"/>
    </source>
</evidence>
<sequence>MSTQTDTDSGTGGSGGSTAGTALETVRNSFALKMALAGVAFILVGYVINTGVVPAILAIWGAALVVIGIGAFLFVRLSRRGTQG</sequence>
<keyword evidence="2" id="KW-0812">Transmembrane</keyword>
<dbReference type="EMBL" id="JBHSJG010000032">
    <property type="protein sequence ID" value="MFC4987808.1"/>
    <property type="molecule type" value="Genomic_DNA"/>
</dbReference>
<reference evidence="3 4" key="1">
    <citation type="journal article" date="2019" name="Int. J. Syst. Evol. Microbiol.">
        <title>The Global Catalogue of Microorganisms (GCM) 10K type strain sequencing project: providing services to taxonomists for standard genome sequencing and annotation.</title>
        <authorList>
            <consortium name="The Broad Institute Genomics Platform"/>
            <consortium name="The Broad Institute Genome Sequencing Center for Infectious Disease"/>
            <person name="Wu L."/>
            <person name="Ma J."/>
        </authorList>
    </citation>
    <scope>NUCLEOTIDE SEQUENCE [LARGE SCALE GENOMIC DNA]</scope>
    <source>
        <strain evidence="3 4">CGMCC 1.15824</strain>
    </source>
</reference>